<sequence>MNDNLNERMPTGISSLDPVLDGGVPPGSVVLLIGEQGAGNREFVQSSMIYLSKMKAAGQNGDNRILPEQMVYVSFTRLTSSIIDEIKISYKKDLVAGIEENISFIDLSNFYFEKSVVPRGWYSHTSLLTEKEKGKVSDSLVAELTNSLRKIKNKSLIIIDSLTDLNTTINNPDEWNQLIEFLRGLQRVAKTWRTTIYILVSEGIFERSKLMEVADCCDAIVDFRWEETTGRKRQRIMYFVKFDGAMPHLEENDLVKFASKITTEAGFEVSNIRVVI</sequence>
<dbReference type="AlphaFoldDB" id="E1REP9"/>
<evidence type="ECO:0000313" key="4">
    <source>
        <dbReference type="EMBL" id="ADN34996.1"/>
    </source>
</evidence>
<feature type="domain" description="KaiC-like" evidence="3">
    <location>
        <begin position="10"/>
        <end position="242"/>
    </location>
</feature>
<dbReference type="PANTHER" id="PTHR43637:SF3">
    <property type="entry name" value="FLAGELLA-RELATED PROTEIN H-RELATED"/>
    <property type="match status" value="1"/>
</dbReference>
<dbReference type="STRING" id="679926.Mpet_0218"/>
<dbReference type="KEGG" id="mpi:Mpet_0218"/>
<keyword evidence="1" id="KW-0547">Nucleotide-binding</keyword>
<dbReference type="PANTHER" id="PTHR43637">
    <property type="entry name" value="UPF0273 PROTEIN TM_0370"/>
    <property type="match status" value="1"/>
</dbReference>
<dbReference type="GO" id="GO:0005524">
    <property type="term" value="F:ATP binding"/>
    <property type="evidence" value="ECO:0007669"/>
    <property type="project" value="UniProtKB-KW"/>
</dbReference>
<evidence type="ECO:0000259" key="3">
    <source>
        <dbReference type="Pfam" id="PF06745"/>
    </source>
</evidence>
<dbReference type="EMBL" id="CP002117">
    <property type="protein sequence ID" value="ADN34996.1"/>
    <property type="molecule type" value="Genomic_DNA"/>
</dbReference>
<dbReference type="OrthoDB" id="337234at2157"/>
<keyword evidence="2" id="KW-0067">ATP-binding</keyword>
<evidence type="ECO:0000313" key="5">
    <source>
        <dbReference type="Proteomes" id="UP000006565"/>
    </source>
</evidence>
<dbReference type="Pfam" id="PF06745">
    <property type="entry name" value="ATPase"/>
    <property type="match status" value="1"/>
</dbReference>
<dbReference type="GeneID" id="9742661"/>
<dbReference type="HOGENOM" id="CLU_053639_1_0_2"/>
<dbReference type="RefSeq" id="WP_013328175.1">
    <property type="nucleotide sequence ID" value="NC_014507.1"/>
</dbReference>
<dbReference type="Gene3D" id="3.40.50.300">
    <property type="entry name" value="P-loop containing nucleotide triphosphate hydrolases"/>
    <property type="match status" value="1"/>
</dbReference>
<dbReference type="InterPro" id="IPR014774">
    <property type="entry name" value="KaiC-like_dom"/>
</dbReference>
<gene>
    <name evidence="4" type="ordered locus">Mpet_0218</name>
</gene>
<evidence type="ECO:0000256" key="2">
    <source>
        <dbReference type="ARBA" id="ARBA00022840"/>
    </source>
</evidence>
<organism evidence="4 5">
    <name type="scientific">Methanolacinia petrolearia (strain DSM 11571 / OCM 486 / SEBR 4847)</name>
    <name type="common">Methanoplanus petrolearius</name>
    <dbReference type="NCBI Taxonomy" id="679926"/>
    <lineage>
        <taxon>Archaea</taxon>
        <taxon>Methanobacteriati</taxon>
        <taxon>Methanobacteriota</taxon>
        <taxon>Stenosarchaea group</taxon>
        <taxon>Methanomicrobia</taxon>
        <taxon>Methanomicrobiales</taxon>
        <taxon>Methanomicrobiaceae</taxon>
        <taxon>Methanolacinia</taxon>
    </lineage>
</organism>
<name>E1REP9_METP4</name>
<evidence type="ECO:0000256" key="1">
    <source>
        <dbReference type="ARBA" id="ARBA00022741"/>
    </source>
</evidence>
<dbReference type="eggNOG" id="arCOG01172">
    <property type="taxonomic scope" value="Archaea"/>
</dbReference>
<proteinExistence type="predicted"/>
<dbReference type="Proteomes" id="UP000006565">
    <property type="component" value="Chromosome"/>
</dbReference>
<accession>E1REP9</accession>
<reference evidence="4 5" key="1">
    <citation type="journal article" date="2010" name="Stand. Genomic Sci.">
        <title>Complete genome sequence of Methanoplanus petrolearius type strain (SEBR 4847).</title>
        <authorList>
            <person name="Brambilla E."/>
            <person name="Djao O.D."/>
            <person name="Daligault H."/>
            <person name="Lapidus A."/>
            <person name="Lucas S."/>
            <person name="Hammon N."/>
            <person name="Nolan M."/>
            <person name="Tice H."/>
            <person name="Cheng J.F."/>
            <person name="Han C."/>
            <person name="Tapia R."/>
            <person name="Goodwin L."/>
            <person name="Pitluck S."/>
            <person name="Liolios K."/>
            <person name="Ivanova N."/>
            <person name="Mavromatis K."/>
            <person name="Mikhailova N."/>
            <person name="Pati A."/>
            <person name="Chen A."/>
            <person name="Palaniappan K."/>
            <person name="Land M."/>
            <person name="Hauser L."/>
            <person name="Chang Y.J."/>
            <person name="Jeffries C.D."/>
            <person name="Rohde M."/>
            <person name="Spring S."/>
            <person name="Sikorski J."/>
            <person name="Goker M."/>
            <person name="Woyke T."/>
            <person name="Bristow J."/>
            <person name="Eisen J.A."/>
            <person name="Markowitz V."/>
            <person name="Hugenholtz P."/>
            <person name="Kyrpides N.C."/>
            <person name="Klenk H.P."/>
        </authorList>
    </citation>
    <scope>NUCLEOTIDE SEQUENCE [LARGE SCALE GENOMIC DNA]</scope>
    <source>
        <strain evidence="5">DSM 11571 / OCM 486 / SEBR 4847</strain>
    </source>
</reference>
<protein>
    <submittedName>
        <fullName evidence="4">HTR-like protein</fullName>
    </submittedName>
</protein>
<dbReference type="InterPro" id="IPR027417">
    <property type="entry name" value="P-loop_NTPase"/>
</dbReference>
<dbReference type="SUPFAM" id="SSF52540">
    <property type="entry name" value="P-loop containing nucleoside triphosphate hydrolases"/>
    <property type="match status" value="1"/>
</dbReference>
<keyword evidence="5" id="KW-1185">Reference proteome</keyword>